<organism evidence="1">
    <name type="scientific">Anguilla anguilla</name>
    <name type="common">European freshwater eel</name>
    <name type="synonym">Muraena anguilla</name>
    <dbReference type="NCBI Taxonomy" id="7936"/>
    <lineage>
        <taxon>Eukaryota</taxon>
        <taxon>Metazoa</taxon>
        <taxon>Chordata</taxon>
        <taxon>Craniata</taxon>
        <taxon>Vertebrata</taxon>
        <taxon>Euteleostomi</taxon>
        <taxon>Actinopterygii</taxon>
        <taxon>Neopterygii</taxon>
        <taxon>Teleostei</taxon>
        <taxon>Anguilliformes</taxon>
        <taxon>Anguillidae</taxon>
        <taxon>Anguilla</taxon>
    </lineage>
</organism>
<name>A0A0E9PHU1_ANGAN</name>
<proteinExistence type="predicted"/>
<sequence length="66" mass="7452">MNEHGSLAYSDLTVCVVTPGAWTAAETRPKYCFSGRYTARELCSSNPSGRRTFACLHNLREYTRFT</sequence>
<protein>
    <submittedName>
        <fullName evidence="1">Uncharacterized protein</fullName>
    </submittedName>
</protein>
<reference evidence="1" key="2">
    <citation type="journal article" date="2015" name="Fish Shellfish Immunol.">
        <title>Early steps in the European eel (Anguilla anguilla)-Vibrio vulnificus interaction in the gills: Role of the RtxA13 toxin.</title>
        <authorList>
            <person name="Callol A."/>
            <person name="Pajuelo D."/>
            <person name="Ebbesson L."/>
            <person name="Teles M."/>
            <person name="MacKenzie S."/>
            <person name="Amaro C."/>
        </authorList>
    </citation>
    <scope>NUCLEOTIDE SEQUENCE</scope>
</reference>
<dbReference type="EMBL" id="GBXM01105179">
    <property type="protein sequence ID" value="JAH03398.1"/>
    <property type="molecule type" value="Transcribed_RNA"/>
</dbReference>
<reference evidence="1" key="1">
    <citation type="submission" date="2014-11" db="EMBL/GenBank/DDBJ databases">
        <authorList>
            <person name="Amaro Gonzalez C."/>
        </authorList>
    </citation>
    <scope>NUCLEOTIDE SEQUENCE</scope>
</reference>
<accession>A0A0E9PHU1</accession>
<evidence type="ECO:0000313" key="1">
    <source>
        <dbReference type="EMBL" id="JAH03398.1"/>
    </source>
</evidence>
<dbReference type="AlphaFoldDB" id="A0A0E9PHU1"/>